<organism evidence="3">
    <name type="scientific">Candidatus Kentrum sp. SD</name>
    <dbReference type="NCBI Taxonomy" id="2126332"/>
    <lineage>
        <taxon>Bacteria</taxon>
        <taxon>Pseudomonadati</taxon>
        <taxon>Pseudomonadota</taxon>
        <taxon>Gammaproteobacteria</taxon>
        <taxon>Candidatus Kentrum</taxon>
    </lineage>
</organism>
<proteinExistence type="predicted"/>
<evidence type="ECO:0000313" key="3">
    <source>
        <dbReference type="EMBL" id="VFK37173.1"/>
    </source>
</evidence>
<keyword evidence="1" id="KW-0472">Membrane</keyword>
<dbReference type="AlphaFoldDB" id="A0A450Y6M3"/>
<dbReference type="PANTHER" id="PTHR33741">
    <property type="entry name" value="TRANSMEMBRANE PROTEIN DDB_G0269096-RELATED"/>
    <property type="match status" value="1"/>
</dbReference>
<keyword evidence="1" id="KW-1133">Transmembrane helix</keyword>
<dbReference type="InterPro" id="IPR058581">
    <property type="entry name" value="TM_HPP"/>
</dbReference>
<name>A0A450Y6M3_9GAMM</name>
<feature type="domain" description="HPP transmembrane region" evidence="2">
    <location>
        <begin position="23"/>
        <end position="183"/>
    </location>
</feature>
<accession>A0A450Y6M3</accession>
<evidence type="ECO:0000256" key="1">
    <source>
        <dbReference type="SAM" id="Phobius"/>
    </source>
</evidence>
<evidence type="ECO:0000259" key="2">
    <source>
        <dbReference type="Pfam" id="PF04982"/>
    </source>
</evidence>
<dbReference type="Pfam" id="PF04982">
    <property type="entry name" value="TM_HPP"/>
    <property type="match status" value="1"/>
</dbReference>
<dbReference type="PANTHER" id="PTHR33741:SF5">
    <property type="entry name" value="TRANSMEMBRANE PROTEIN DDB_G0269096-RELATED"/>
    <property type="match status" value="1"/>
</dbReference>
<dbReference type="EMBL" id="CAADFU010000004">
    <property type="protein sequence ID" value="VFK39698.1"/>
    <property type="molecule type" value="Genomic_DNA"/>
</dbReference>
<dbReference type="EMBL" id="CAADFR010000011">
    <property type="protein sequence ID" value="VFK37173.1"/>
    <property type="molecule type" value="Genomic_DNA"/>
</dbReference>
<reference evidence="3" key="1">
    <citation type="submission" date="2019-02" db="EMBL/GenBank/DDBJ databases">
        <authorList>
            <person name="Gruber-Vodicka R. H."/>
            <person name="Seah K. B. B."/>
        </authorList>
    </citation>
    <scope>NUCLEOTIDE SEQUENCE</scope>
    <source>
        <strain evidence="4">BECK_S1320</strain>
        <strain evidence="3">BECK_S1321</strain>
    </source>
</reference>
<evidence type="ECO:0000313" key="4">
    <source>
        <dbReference type="EMBL" id="VFK39698.1"/>
    </source>
</evidence>
<protein>
    <submittedName>
        <fullName evidence="3">HPP family protein</fullName>
    </submittedName>
</protein>
<feature type="transmembrane region" description="Helical" evidence="1">
    <location>
        <begin position="89"/>
        <end position="113"/>
    </location>
</feature>
<feature type="transmembrane region" description="Helical" evidence="1">
    <location>
        <begin position="58"/>
        <end position="77"/>
    </location>
</feature>
<gene>
    <name evidence="4" type="ORF">BECKSD772E_GA0070983_10046</name>
    <name evidence="3" type="ORF">BECKSD772F_GA0070984_101134</name>
</gene>
<sequence length="190" mass="20261">MTFLSSHSHAKKFIRFWGIQANSTSHAERFIAALEGFLCMAVVIFVTRYFVPSDGAAFLVASMGASSVLLFSAPGGPFSQPWPLVGGHLISAAIGITSAMMISDLLLASAVAASVTIFAMHYLRCIHPPGAATALTAVVGGPAIRESGYWFLVAPVGINVLVLLCMAILVSYVFGHWFPGRRYPANSKRQ</sequence>
<feature type="transmembrane region" description="Helical" evidence="1">
    <location>
        <begin position="30"/>
        <end position="51"/>
    </location>
</feature>
<keyword evidence="1" id="KW-0812">Transmembrane</keyword>
<feature type="transmembrane region" description="Helical" evidence="1">
    <location>
        <begin position="125"/>
        <end position="144"/>
    </location>
</feature>
<dbReference type="InterPro" id="IPR007065">
    <property type="entry name" value="HPP"/>
</dbReference>
<feature type="transmembrane region" description="Helical" evidence="1">
    <location>
        <begin position="150"/>
        <end position="174"/>
    </location>
</feature>